<dbReference type="Proteomes" id="UP000076480">
    <property type="component" value="Unassembled WGS sequence"/>
</dbReference>
<dbReference type="InterPro" id="IPR014030">
    <property type="entry name" value="Ketoacyl_synth_N"/>
</dbReference>
<evidence type="ECO:0000256" key="11">
    <source>
        <dbReference type="ARBA" id="ARBA00024006"/>
    </source>
</evidence>
<proteinExistence type="inferred from homology"/>
<keyword evidence="7" id="KW-0276">Fatty acid metabolism</keyword>
<evidence type="ECO:0000259" key="17">
    <source>
        <dbReference type="PROSITE" id="PS52004"/>
    </source>
</evidence>
<dbReference type="InterPro" id="IPR017568">
    <property type="entry name" value="3-oxoacyl-ACP_synth-2"/>
</dbReference>
<evidence type="ECO:0000256" key="2">
    <source>
        <dbReference type="ARBA" id="ARBA00008467"/>
    </source>
</evidence>
<evidence type="ECO:0000256" key="12">
    <source>
        <dbReference type="ARBA" id="ARBA00047318"/>
    </source>
</evidence>
<evidence type="ECO:0000256" key="10">
    <source>
        <dbReference type="ARBA" id="ARBA00023315"/>
    </source>
</evidence>
<dbReference type="SMART" id="SM00825">
    <property type="entry name" value="PKS_KS"/>
    <property type="match status" value="1"/>
</dbReference>
<keyword evidence="9 14" id="KW-0275">Fatty acid biosynthesis</keyword>
<dbReference type="EMBL" id="JYDC01000039">
    <property type="protein sequence ID" value="KZL40495.1"/>
    <property type="molecule type" value="Genomic_DNA"/>
</dbReference>
<dbReference type="NCBIfam" id="TIGR03150">
    <property type="entry name" value="fabF"/>
    <property type="match status" value="1"/>
</dbReference>
<keyword evidence="5 14" id="KW-0444">Lipid biosynthesis</keyword>
<dbReference type="EC" id="2.3.1.179" evidence="3 14"/>
<dbReference type="InterPro" id="IPR016039">
    <property type="entry name" value="Thiolase-like"/>
</dbReference>
<accession>A0A166GWS5</accession>
<comment type="catalytic activity">
    <reaction evidence="12 14">
        <text>(9Z)-hexadecenoyl-[ACP] + malonyl-[ACP] + H(+) = 3-oxo-(11Z)-octadecenoyl-[ACP] + holo-[ACP] + CO2</text>
        <dbReference type="Rhea" id="RHEA:55040"/>
        <dbReference type="Rhea" id="RHEA-COMP:9623"/>
        <dbReference type="Rhea" id="RHEA-COMP:9685"/>
        <dbReference type="Rhea" id="RHEA-COMP:10800"/>
        <dbReference type="Rhea" id="RHEA-COMP:14074"/>
        <dbReference type="ChEBI" id="CHEBI:15378"/>
        <dbReference type="ChEBI" id="CHEBI:16526"/>
        <dbReference type="ChEBI" id="CHEBI:64479"/>
        <dbReference type="ChEBI" id="CHEBI:78449"/>
        <dbReference type="ChEBI" id="CHEBI:83989"/>
        <dbReference type="ChEBI" id="CHEBI:138538"/>
        <dbReference type="EC" id="2.3.1.179"/>
    </reaction>
</comment>
<dbReference type="OrthoDB" id="9808669at2"/>
<dbReference type="PROSITE" id="PS52004">
    <property type="entry name" value="KS3_2"/>
    <property type="match status" value="1"/>
</dbReference>
<dbReference type="PIRSF" id="PIRSF000447">
    <property type="entry name" value="KAS_II"/>
    <property type="match status" value="1"/>
</dbReference>
<evidence type="ECO:0000256" key="13">
    <source>
        <dbReference type="ARBA" id="ARBA00047659"/>
    </source>
</evidence>
<dbReference type="FunFam" id="3.40.47.10:FF:000029">
    <property type="entry name" value="3-oxoacyl-[acyl-carrier-protein] synthase 1"/>
    <property type="match status" value="1"/>
</dbReference>
<dbReference type="PATRIC" id="fig|33960.6.peg.2228"/>
<evidence type="ECO:0000256" key="16">
    <source>
        <dbReference type="RuleBase" id="RU003694"/>
    </source>
</evidence>
<evidence type="ECO:0000256" key="1">
    <source>
        <dbReference type="ARBA" id="ARBA00005194"/>
    </source>
</evidence>
<comment type="pathway">
    <text evidence="1 14">Lipid metabolism; fatty acid biosynthesis.</text>
</comment>
<reference evidence="18 19" key="1">
    <citation type="submission" date="2015-02" db="EMBL/GenBank/DDBJ databases">
        <title>Draft genome sequence of Lactobacillus collinoides CUPV2371 isolated from a natural cider, the first genome sequence of a strain of this species.</title>
        <authorList>
            <person name="Puertas A.I."/>
            <person name="Spano G."/>
            <person name="Capozzi V."/>
            <person name="Lamontanara A."/>
            <person name="Orru L."/>
            <person name="Duenas M.T."/>
        </authorList>
    </citation>
    <scope>NUCLEOTIDE SEQUENCE [LARGE SCALE GENOMIC DNA]</scope>
    <source>
        <strain evidence="18 19">237</strain>
    </source>
</reference>
<dbReference type="InterPro" id="IPR014031">
    <property type="entry name" value="Ketoacyl_synth_C"/>
</dbReference>
<evidence type="ECO:0000256" key="4">
    <source>
        <dbReference type="ARBA" id="ARBA00014657"/>
    </source>
</evidence>
<organism evidence="18 19">
    <name type="scientific">Secundilactobacillus collinoides</name>
    <name type="common">Lactobacillus collinoides</name>
    <dbReference type="NCBI Taxonomy" id="33960"/>
    <lineage>
        <taxon>Bacteria</taxon>
        <taxon>Bacillati</taxon>
        <taxon>Bacillota</taxon>
        <taxon>Bacilli</taxon>
        <taxon>Lactobacillales</taxon>
        <taxon>Lactobacillaceae</taxon>
        <taxon>Secundilactobacillus</taxon>
    </lineage>
</organism>
<keyword evidence="19" id="KW-1185">Reference proteome</keyword>
<protein>
    <recommendedName>
        <fullName evidence="4 14">3-oxoacyl-[acyl-carrier-protein] synthase 2</fullName>
        <ecNumber evidence="3 14">2.3.1.179</ecNumber>
    </recommendedName>
</protein>
<dbReference type="SUPFAM" id="SSF53901">
    <property type="entry name" value="Thiolase-like"/>
    <property type="match status" value="2"/>
</dbReference>
<evidence type="ECO:0000313" key="19">
    <source>
        <dbReference type="Proteomes" id="UP000076480"/>
    </source>
</evidence>
<feature type="active site" description="For beta-ketoacyl synthase activity" evidence="15">
    <location>
        <position position="162"/>
    </location>
</feature>
<dbReference type="Pfam" id="PF02801">
    <property type="entry name" value="Ketoacyl-synt_C"/>
    <property type="match status" value="1"/>
</dbReference>
<evidence type="ECO:0000256" key="15">
    <source>
        <dbReference type="PIRSR" id="PIRSR000447-1"/>
    </source>
</evidence>
<keyword evidence="8" id="KW-0443">Lipid metabolism</keyword>
<dbReference type="GO" id="GO:0005829">
    <property type="term" value="C:cytosol"/>
    <property type="evidence" value="ECO:0007669"/>
    <property type="project" value="TreeGrafter"/>
</dbReference>
<comment type="caution">
    <text evidence="18">The sequence shown here is derived from an EMBL/GenBank/DDBJ whole genome shotgun (WGS) entry which is preliminary data.</text>
</comment>
<dbReference type="FunFam" id="3.40.47.10:FF:000018">
    <property type="entry name" value="3-oxoacyl-[acyl-carrier-protein] synthase 2"/>
    <property type="match status" value="1"/>
</dbReference>
<sequence length="409" mass="42633">MPRVVITGMGAVTPVGNDVESFVSSLTAGKVGFNPITHFDATETGVTLAGELTDFDPLQRLKKRDLRRMDGFSQYAMYATGEAMEQAGINEDNTDSERLGVIYGSGIGGLTTIQEQVIKMHDKGADRVSPMFVPTAISNMASGNIAIRYNAQNICTTIVTACASGTNAIGEAFRQIKDGRADVMITGGAEASINEIGIAGFAALSTLSKATDPEKASRPFDAARDGFVMGEGAGTLIIESLEHAQARGAEILGEVVGYGSTSDAYHITSPDPAGTQAARAMKLAVEEAGITPADVDYINAHGTATKGNDSAESLAINKLFGEDSDVLVSSTKSMTGHLLGAAGAIEAVATTAALQSGKLPLNVGITEQDPECKVNLVTKANQDTPAEYAISNSFGFGGHNAVLAFRRWE</sequence>
<dbReference type="PANTHER" id="PTHR11712">
    <property type="entry name" value="POLYKETIDE SYNTHASE-RELATED"/>
    <property type="match status" value="1"/>
</dbReference>
<dbReference type="Gene3D" id="3.40.47.10">
    <property type="match status" value="2"/>
</dbReference>
<evidence type="ECO:0000256" key="5">
    <source>
        <dbReference type="ARBA" id="ARBA00022516"/>
    </source>
</evidence>
<dbReference type="UniPathway" id="UPA00094"/>
<comment type="similarity">
    <text evidence="2 14 16">Belongs to the thiolase-like superfamily. Beta-ketoacyl-ACP synthases family.</text>
</comment>
<evidence type="ECO:0000256" key="8">
    <source>
        <dbReference type="ARBA" id="ARBA00023098"/>
    </source>
</evidence>
<dbReference type="InterPro" id="IPR020841">
    <property type="entry name" value="PKS_Beta-ketoAc_synthase_dom"/>
</dbReference>
<dbReference type="GO" id="GO:0030497">
    <property type="term" value="P:fatty acid elongation"/>
    <property type="evidence" value="ECO:0007669"/>
    <property type="project" value="UniProtKB-ARBA"/>
</dbReference>
<name>A0A166GWS5_SECCO</name>
<keyword evidence="10 14" id="KW-0012">Acyltransferase</keyword>
<evidence type="ECO:0000256" key="9">
    <source>
        <dbReference type="ARBA" id="ARBA00023160"/>
    </source>
</evidence>
<dbReference type="InterPro" id="IPR000794">
    <property type="entry name" value="Beta-ketoacyl_synthase"/>
</dbReference>
<feature type="domain" description="Ketosynthase family 3 (KS3)" evidence="17">
    <location>
        <begin position="1"/>
        <end position="407"/>
    </location>
</feature>
<evidence type="ECO:0000256" key="6">
    <source>
        <dbReference type="ARBA" id="ARBA00022679"/>
    </source>
</evidence>
<comment type="function">
    <text evidence="11 14">Involved in the type II fatty acid elongation cycle. Catalyzes the elongation of a wide range of acyl-ACP by the addition of two carbons from malonyl-ACP to an acyl acceptor. Can efficiently catalyze the conversion of palmitoleoyl-ACP (cis-hexadec-9-enoyl-ACP) to cis-vaccenoyl-ACP (cis-octadec-11-enoyl-ACP), an essential step in the thermal regulation of fatty acid composition.</text>
</comment>
<evidence type="ECO:0000256" key="3">
    <source>
        <dbReference type="ARBA" id="ARBA00012356"/>
    </source>
</evidence>
<dbReference type="CDD" id="cd00834">
    <property type="entry name" value="KAS_I_II"/>
    <property type="match status" value="1"/>
</dbReference>
<dbReference type="PANTHER" id="PTHR11712:SF336">
    <property type="entry name" value="3-OXOACYL-[ACYL-CARRIER-PROTEIN] SYNTHASE, MITOCHONDRIAL"/>
    <property type="match status" value="1"/>
</dbReference>
<gene>
    <name evidence="18" type="ORF">TY91_08285</name>
</gene>
<keyword evidence="6 14" id="KW-0808">Transferase</keyword>
<dbReference type="Pfam" id="PF00109">
    <property type="entry name" value="ketoacyl-synt"/>
    <property type="match status" value="1"/>
</dbReference>
<dbReference type="GO" id="GO:0004315">
    <property type="term" value="F:3-oxoacyl-[acyl-carrier-protein] synthase activity"/>
    <property type="evidence" value="ECO:0007669"/>
    <property type="project" value="UniProtKB-UniRule"/>
</dbReference>
<dbReference type="RefSeq" id="WP_054758409.1">
    <property type="nucleotide sequence ID" value="NZ_JYDC01000039.1"/>
</dbReference>
<evidence type="ECO:0000256" key="14">
    <source>
        <dbReference type="PIRNR" id="PIRNR000447"/>
    </source>
</evidence>
<comment type="catalytic activity">
    <reaction evidence="13 14">
        <text>a fatty acyl-[ACP] + malonyl-[ACP] + H(+) = a 3-oxoacyl-[ACP] + holo-[ACP] + CO2</text>
        <dbReference type="Rhea" id="RHEA:22836"/>
        <dbReference type="Rhea" id="RHEA-COMP:9623"/>
        <dbReference type="Rhea" id="RHEA-COMP:9685"/>
        <dbReference type="Rhea" id="RHEA-COMP:9916"/>
        <dbReference type="Rhea" id="RHEA-COMP:14125"/>
        <dbReference type="ChEBI" id="CHEBI:15378"/>
        <dbReference type="ChEBI" id="CHEBI:16526"/>
        <dbReference type="ChEBI" id="CHEBI:64479"/>
        <dbReference type="ChEBI" id="CHEBI:78449"/>
        <dbReference type="ChEBI" id="CHEBI:78776"/>
        <dbReference type="ChEBI" id="CHEBI:138651"/>
    </reaction>
</comment>
<dbReference type="NCBIfam" id="NF005589">
    <property type="entry name" value="PRK07314.1"/>
    <property type="match status" value="1"/>
</dbReference>
<evidence type="ECO:0000313" key="18">
    <source>
        <dbReference type="EMBL" id="KZL40495.1"/>
    </source>
</evidence>
<dbReference type="AlphaFoldDB" id="A0A166GWS5"/>
<evidence type="ECO:0000256" key="7">
    <source>
        <dbReference type="ARBA" id="ARBA00022832"/>
    </source>
</evidence>